<feature type="compositionally biased region" description="Basic and acidic residues" evidence="1">
    <location>
        <begin position="55"/>
        <end position="77"/>
    </location>
</feature>
<comment type="caution">
    <text evidence="2">The sequence shown here is derived from an EMBL/GenBank/DDBJ whole genome shotgun (WGS) entry which is preliminary data.</text>
</comment>
<dbReference type="EMBL" id="JBBPBN010000125">
    <property type="protein sequence ID" value="KAK8976920.1"/>
    <property type="molecule type" value="Genomic_DNA"/>
</dbReference>
<evidence type="ECO:0000256" key="1">
    <source>
        <dbReference type="SAM" id="MobiDB-lite"/>
    </source>
</evidence>
<evidence type="ECO:0000313" key="3">
    <source>
        <dbReference type="Proteomes" id="UP001396334"/>
    </source>
</evidence>
<reference evidence="2 3" key="1">
    <citation type="journal article" date="2024" name="G3 (Bethesda)">
        <title>Genome assembly of Hibiscus sabdariffa L. provides insights into metabolisms of medicinal natural products.</title>
        <authorList>
            <person name="Kim T."/>
        </authorList>
    </citation>
    <scope>NUCLEOTIDE SEQUENCE [LARGE SCALE GENOMIC DNA]</scope>
    <source>
        <strain evidence="2">TK-2024</strain>
        <tissue evidence="2">Old leaves</tissue>
    </source>
</reference>
<protein>
    <submittedName>
        <fullName evidence="2">Uncharacterized protein</fullName>
    </submittedName>
</protein>
<feature type="region of interest" description="Disordered" evidence="1">
    <location>
        <begin position="55"/>
        <end position="98"/>
    </location>
</feature>
<organism evidence="2 3">
    <name type="scientific">Hibiscus sabdariffa</name>
    <name type="common">roselle</name>
    <dbReference type="NCBI Taxonomy" id="183260"/>
    <lineage>
        <taxon>Eukaryota</taxon>
        <taxon>Viridiplantae</taxon>
        <taxon>Streptophyta</taxon>
        <taxon>Embryophyta</taxon>
        <taxon>Tracheophyta</taxon>
        <taxon>Spermatophyta</taxon>
        <taxon>Magnoliopsida</taxon>
        <taxon>eudicotyledons</taxon>
        <taxon>Gunneridae</taxon>
        <taxon>Pentapetalae</taxon>
        <taxon>rosids</taxon>
        <taxon>malvids</taxon>
        <taxon>Malvales</taxon>
        <taxon>Malvaceae</taxon>
        <taxon>Malvoideae</taxon>
        <taxon>Hibiscus</taxon>
    </lineage>
</organism>
<proteinExistence type="predicted"/>
<keyword evidence="3" id="KW-1185">Reference proteome</keyword>
<sequence>MEGLRYSLRLERIFVVEERRKFIANQLDPPSGNDLVYPGGKPPDIIPSIPKITNHERSEFDPGLDDGRSVKKGRIEEPPVNGISDNLMNAGNEETQVRTPCPDVDAVIVDVGG</sequence>
<dbReference type="Proteomes" id="UP001396334">
    <property type="component" value="Unassembled WGS sequence"/>
</dbReference>
<gene>
    <name evidence="2" type="ORF">V6N11_019594</name>
</gene>
<name>A0ABR2NLQ4_9ROSI</name>
<accession>A0ABR2NLQ4</accession>
<feature type="compositionally biased region" description="Polar residues" evidence="1">
    <location>
        <begin position="83"/>
        <end position="98"/>
    </location>
</feature>
<evidence type="ECO:0000313" key="2">
    <source>
        <dbReference type="EMBL" id="KAK8976920.1"/>
    </source>
</evidence>